<evidence type="ECO:0000256" key="1">
    <source>
        <dbReference type="SAM" id="Coils"/>
    </source>
</evidence>
<sequence>MKRVLLLALFLFSFFILNSQNTFPDNGNVGIGTINPTAKLEIAKTGTIGGEWNPSGSYLTVTDGGNSLIMDPNEIYGNTVLHIGTQTGDIVKFRNLTDTGAIDRVIIKNNGNVGIGTLSPLSKLHISSATNGDAVLRIEADTDNNNENDNPLIQMRQDGDIIGVNMGFSENFGENIFGIGIRNTNQGGDQWDTFTISTGNGNIGIGTTTPDSKLTVAGKIHSQEVKVTVNAGADFVFDKDYNLLKLEEVEKFIQENGHLSEIPSASEMQENGIHLSEMNIKLLQKIEELTLYTIKQEKELNKQGNSIKNQESEIIELKNILKEQQKLISQLLNNKK</sequence>
<keyword evidence="1" id="KW-0175">Coiled coil</keyword>
<name>A0A9E6ZIQ1_9FLAO</name>
<dbReference type="KEGG" id="fbm:MQE35_11050"/>
<evidence type="ECO:0000313" key="4">
    <source>
        <dbReference type="Proteomes" id="UP000831290"/>
    </source>
</evidence>
<dbReference type="Proteomes" id="UP000831290">
    <property type="component" value="Chromosome"/>
</dbReference>
<organism evidence="3 4">
    <name type="scientific">Abyssalbus ytuae</name>
    <dbReference type="NCBI Taxonomy" id="2926907"/>
    <lineage>
        <taxon>Bacteria</taxon>
        <taxon>Pseudomonadati</taxon>
        <taxon>Bacteroidota</taxon>
        <taxon>Flavobacteriia</taxon>
        <taxon>Flavobacteriales</taxon>
        <taxon>Flavobacteriaceae</taxon>
        <taxon>Abyssalbus</taxon>
    </lineage>
</organism>
<feature type="coiled-coil region" evidence="1">
    <location>
        <begin position="307"/>
        <end position="334"/>
    </location>
</feature>
<dbReference type="RefSeq" id="WP_255841443.1">
    <property type="nucleotide sequence ID" value="NZ_CP094358.1"/>
</dbReference>
<evidence type="ECO:0000256" key="2">
    <source>
        <dbReference type="SAM" id="SignalP"/>
    </source>
</evidence>
<protein>
    <submittedName>
        <fullName evidence="3">Tail fiber protein</fullName>
    </submittedName>
</protein>
<accession>A0A9E6ZIQ1</accession>
<reference evidence="3" key="1">
    <citation type="submission" date="2022-03" db="EMBL/GenBank/DDBJ databases">
        <title>Description of Abyssus ytuae gen. nov., sp. nov., a novel member of the family Flavobacteriaceae isolated from the sediment of Mariana Trench.</title>
        <authorList>
            <person name="Zhang J."/>
            <person name="Xu X."/>
        </authorList>
    </citation>
    <scope>NUCLEOTIDE SEQUENCE</scope>
    <source>
        <strain evidence="3">MT3330</strain>
    </source>
</reference>
<proteinExistence type="predicted"/>
<feature type="signal peptide" evidence="2">
    <location>
        <begin position="1"/>
        <end position="19"/>
    </location>
</feature>
<evidence type="ECO:0000313" key="3">
    <source>
        <dbReference type="EMBL" id="UOB16274.1"/>
    </source>
</evidence>
<keyword evidence="2" id="KW-0732">Signal</keyword>
<dbReference type="EMBL" id="CP094358">
    <property type="protein sequence ID" value="UOB16274.1"/>
    <property type="molecule type" value="Genomic_DNA"/>
</dbReference>
<feature type="chain" id="PRO_5038541505" evidence="2">
    <location>
        <begin position="20"/>
        <end position="336"/>
    </location>
</feature>
<gene>
    <name evidence="3" type="ORF">MQE35_11050</name>
</gene>
<dbReference type="AlphaFoldDB" id="A0A9E6ZIQ1"/>
<keyword evidence="4" id="KW-1185">Reference proteome</keyword>